<evidence type="ECO:0000313" key="1">
    <source>
        <dbReference type="EMBL" id="MBC9130148.1"/>
    </source>
</evidence>
<comment type="caution">
    <text evidence="1">The sequence shown here is derived from an EMBL/GenBank/DDBJ whole genome shotgun (WGS) entry which is preliminary data.</text>
</comment>
<gene>
    <name evidence="1" type="ORF">FcAc13_02365</name>
</gene>
<dbReference type="InterPro" id="IPR006379">
    <property type="entry name" value="HAD-SF_hydro_IIB"/>
</dbReference>
<dbReference type="Proteomes" id="UP000651208">
    <property type="component" value="Unassembled WGS sequence"/>
</dbReference>
<dbReference type="EMBL" id="JABURY010000006">
    <property type="protein sequence ID" value="MBC9130148.1"/>
    <property type="molecule type" value="Genomic_DNA"/>
</dbReference>
<accession>A0ABR7QVA4</accession>
<dbReference type="GO" id="GO:0016787">
    <property type="term" value="F:hydrolase activity"/>
    <property type="evidence" value="ECO:0007669"/>
    <property type="project" value="UniProtKB-KW"/>
</dbReference>
<dbReference type="PANTHER" id="PTHR10000:SF53">
    <property type="entry name" value="5-AMINO-6-(5-PHOSPHO-D-RIBITYLAMINO)URACIL PHOSPHATASE YBJI-RELATED"/>
    <property type="match status" value="1"/>
</dbReference>
<sequence>MIKLIISDLDGTFLNNQGDYDRQLFTKVYQQIAKQDVHFVACTGKQCERVEELFGDYRDKIWIVGDSATAIKFNGEFIYRSFLANQLGQQIISTLEQVNKNHVIIACTANGAVIKANLPERLKQKVRQSYAAMIEVDDFKTITDDFIKITVYDENQQCLQTRTHLTPYDNQAYIVVSEAAWIDITEHNVHKGNTIKKLQQLLNVDYGQTMAFGDGYNDIELLQQAQYSFAMRNAFDETKAVARFITGYNDESAVLKTIQLMLDLQAQPKAES</sequence>
<protein>
    <submittedName>
        <fullName evidence="1">Cof-type HAD-IIB family hydrolase</fullName>
    </submittedName>
</protein>
<name>A0ABR7QVA4_9GAMM</name>
<evidence type="ECO:0000313" key="2">
    <source>
        <dbReference type="Proteomes" id="UP000651208"/>
    </source>
</evidence>
<dbReference type="PROSITE" id="PS01229">
    <property type="entry name" value="COF_2"/>
    <property type="match status" value="1"/>
</dbReference>
<dbReference type="NCBIfam" id="TIGR01484">
    <property type="entry name" value="HAD-SF-IIB"/>
    <property type="match status" value="1"/>
</dbReference>
<organism evidence="1 2">
    <name type="scientific">Frischella japonica</name>
    <dbReference type="NCBI Taxonomy" id="2741544"/>
    <lineage>
        <taxon>Bacteria</taxon>
        <taxon>Pseudomonadati</taxon>
        <taxon>Pseudomonadota</taxon>
        <taxon>Gammaproteobacteria</taxon>
        <taxon>Orbales</taxon>
        <taxon>Orbaceae</taxon>
        <taxon>Frischella</taxon>
    </lineage>
</organism>
<keyword evidence="2" id="KW-1185">Reference proteome</keyword>
<dbReference type="Gene3D" id="3.40.50.1000">
    <property type="entry name" value="HAD superfamily/HAD-like"/>
    <property type="match status" value="1"/>
</dbReference>
<dbReference type="SFLD" id="SFLDS00003">
    <property type="entry name" value="Haloacid_Dehalogenase"/>
    <property type="match status" value="1"/>
</dbReference>
<reference evidence="1 2" key="1">
    <citation type="submission" date="2020-06" db="EMBL/GenBank/DDBJ databases">
        <title>Frischella cerana isolated from Apis cerana gut homogenate.</title>
        <authorList>
            <person name="Wolter L.A."/>
            <person name="Suenami S."/>
            <person name="Miyazaki R."/>
        </authorList>
    </citation>
    <scope>NUCLEOTIDE SEQUENCE [LARGE SCALE GENOMIC DNA]</scope>
    <source>
        <strain evidence="1 2">Ac13</strain>
    </source>
</reference>
<dbReference type="InterPro" id="IPR036412">
    <property type="entry name" value="HAD-like_sf"/>
</dbReference>
<dbReference type="Gene3D" id="3.30.1240.10">
    <property type="match status" value="1"/>
</dbReference>
<dbReference type="Pfam" id="PF08282">
    <property type="entry name" value="Hydrolase_3"/>
    <property type="match status" value="1"/>
</dbReference>
<dbReference type="InterPro" id="IPR023214">
    <property type="entry name" value="HAD_sf"/>
</dbReference>
<keyword evidence="1" id="KW-0378">Hydrolase</keyword>
<dbReference type="PANTHER" id="PTHR10000">
    <property type="entry name" value="PHOSPHOSERINE PHOSPHATASE"/>
    <property type="match status" value="1"/>
</dbReference>
<dbReference type="SFLD" id="SFLDG01140">
    <property type="entry name" value="C2.B:_Phosphomannomutase_and_P"/>
    <property type="match status" value="1"/>
</dbReference>
<proteinExistence type="predicted"/>
<dbReference type="SUPFAM" id="SSF56784">
    <property type="entry name" value="HAD-like"/>
    <property type="match status" value="1"/>
</dbReference>
<dbReference type="RefSeq" id="WP_187754592.1">
    <property type="nucleotide sequence ID" value="NZ_JABURY010000006.1"/>
</dbReference>
<dbReference type="InterPro" id="IPR000150">
    <property type="entry name" value="Cof"/>
</dbReference>
<dbReference type="NCBIfam" id="TIGR00099">
    <property type="entry name" value="Cof-subfamily"/>
    <property type="match status" value="1"/>
</dbReference>